<evidence type="ECO:0000313" key="2">
    <source>
        <dbReference type="Proteomes" id="UP000243524"/>
    </source>
</evidence>
<evidence type="ECO:0000313" key="1">
    <source>
        <dbReference type="EMBL" id="PKR76641.1"/>
    </source>
</evidence>
<dbReference type="Pfam" id="PF15428">
    <property type="entry name" value="Imm26"/>
    <property type="match status" value="1"/>
</dbReference>
<reference evidence="1 2" key="1">
    <citation type="submission" date="2017-06" db="EMBL/GenBank/DDBJ databases">
        <title>the draft geome sequence of Illustriluteabacillus marina B3227.</title>
        <authorList>
            <person name="He R.-H."/>
            <person name="Du Z.-J."/>
        </authorList>
    </citation>
    <scope>NUCLEOTIDE SEQUENCE [LARGE SCALE GENOMIC DNA]</scope>
    <source>
        <strain evidence="1 2">B3227</strain>
    </source>
</reference>
<dbReference type="AlphaFoldDB" id="A0A2I0QQN0"/>
<comment type="caution">
    <text evidence="1">The sequence shown here is derived from an EMBL/GenBank/DDBJ whole genome shotgun (WGS) entry which is preliminary data.</text>
</comment>
<evidence type="ECO:0008006" key="3">
    <source>
        <dbReference type="Google" id="ProtNLM"/>
    </source>
</evidence>
<name>A0A2I0QQN0_9BACI</name>
<keyword evidence="2" id="KW-1185">Reference proteome</keyword>
<dbReference type="RefSeq" id="WP_101332391.1">
    <property type="nucleotide sequence ID" value="NZ_PJNH01000004.1"/>
</dbReference>
<sequence>MIRTKKVNVNIGDVFAIKLEQDSYSYGQVIAKGRISDCMVVFDVVSKEHPPVSEITPKPIIFLIQTVDSRIEDGIWEVIGNTSIPSINFPIYKVETEDGYVLVDHSGEVIKENPSPSEIEGVMELESWSPVSLEKAVKARFITGEWDSYYDDLIYGQ</sequence>
<gene>
    <name evidence="1" type="ORF">CEY16_12510</name>
</gene>
<organism evidence="1 2">
    <name type="scientific">Halalkalibacillus sediminis</name>
    <dbReference type="NCBI Taxonomy" id="2018042"/>
    <lineage>
        <taxon>Bacteria</taxon>
        <taxon>Bacillati</taxon>
        <taxon>Bacillota</taxon>
        <taxon>Bacilli</taxon>
        <taxon>Bacillales</taxon>
        <taxon>Bacillaceae</taxon>
        <taxon>Halalkalibacillus</taxon>
    </lineage>
</organism>
<accession>A0A2I0QQN0</accession>
<protein>
    <recommendedName>
        <fullName evidence="3">Immunity protein 26</fullName>
    </recommendedName>
</protein>
<dbReference type="InterPro" id="IPR029278">
    <property type="entry name" value="Imm26"/>
</dbReference>
<dbReference type="OrthoDB" id="979541at2"/>
<dbReference type="EMBL" id="PJNH01000004">
    <property type="protein sequence ID" value="PKR76641.1"/>
    <property type="molecule type" value="Genomic_DNA"/>
</dbReference>
<dbReference type="Proteomes" id="UP000243524">
    <property type="component" value="Unassembled WGS sequence"/>
</dbReference>
<proteinExistence type="predicted"/>